<dbReference type="EMBL" id="FSRA01000001">
    <property type="protein sequence ID" value="SIN70542.1"/>
    <property type="molecule type" value="Genomic_DNA"/>
</dbReference>
<evidence type="ECO:0000313" key="4">
    <source>
        <dbReference type="EMBL" id="SIN70542.1"/>
    </source>
</evidence>
<name>A0A1N6DID8_9BACT</name>
<feature type="domain" description="Glycoside hydrolase family 2 catalytic" evidence="2">
    <location>
        <begin position="64"/>
        <end position="176"/>
    </location>
</feature>
<evidence type="ECO:0000259" key="2">
    <source>
        <dbReference type="Pfam" id="PF02836"/>
    </source>
</evidence>
<evidence type="ECO:0000313" key="5">
    <source>
        <dbReference type="Proteomes" id="UP000185003"/>
    </source>
</evidence>
<dbReference type="GO" id="GO:0004553">
    <property type="term" value="F:hydrolase activity, hydrolyzing O-glycosyl compounds"/>
    <property type="evidence" value="ECO:0007669"/>
    <property type="project" value="InterPro"/>
</dbReference>
<sequence>MKKLILMMAMLVVAGNAIAQAVKTTLTDSAGVYTLRRNGVPYHIRGAAANNFPVQVAAFGGNTIRTYSINDSTGRWLDSADAHGITVCLGLGVKKQQEMNYADTTAVRLQYENMRNQVLAFKDHPAVLMWAIGNETDANYNSLDTAANILFWDALNSIAEMVHETDTNHLTTCVLVNSDLKKIKLLKERFTALDILSINSYAPNIPGVLGNLQTAGWTKPYMITEFGPRGTWQMNPEPLRKMPWGAFVEQTSTEKAVVYRQVYLDHIAANASNNCLGGFVFVWGYQSSGDVVTWFGLYSRKGEAFGATDEMQYAWTGGYPSNRAPVIRNRDSLLFNGKRAEDTVIVEANSINTGWVRASDPDNDSLRYEWLIIPENSIMAGGDANASLPALPGLIVSQAADSARFLAPAAAGNYRLYVYVHDQRGKIANAAIPFKVTPSTTGRLIRSTSSGGSWSLPGSWQGGVVPADADTAVIITGSTITINSPVKVTRTEIAGTLGFNTTTTHTFSTGDLVVETTGTFYARNGTVGRTITVNGNLLNNGNADFSKASTTLIMGPAADSTLIGGTGTYTNGIIRSLTINNPAGVVLQIPVSIPSILTLTAGVFHNGANLTMDNTNVGGSASSVNCQIRRSQHASLANAYTLGSTAALYVVYNHDVNAPAQLMTEGFEVPLSRSLHNITINNPDGVMISDSLTLKSSNAAITLTDGIIYLPPGKALICTNTSYNGIAGSSNSFVNGAVALTAGATAVTKTFPTGSVEQYRKVVLTGLASVSGAVTVQVSIDTAAGTTGTGISTLSAARRWHCGVRSGNLAGFTSISIGYGADDGATQDRLAFSSAYTGAYNVIPSDASAGDMVTSSTGTYGAGWYTTGLSGSSMRLAYKQAMFPGTTVAFIYPNPASDAIYMEFPQALEQKVRASLVDLRGRVVHYWLLAQGQLRQRLPLPPETGSGIYLLVLESSGLRQTYKVVIQK</sequence>
<feature type="signal peptide" evidence="1">
    <location>
        <begin position="1"/>
        <end position="19"/>
    </location>
</feature>
<dbReference type="STRING" id="536979.SAMN04488055_0782"/>
<dbReference type="Gene3D" id="3.20.20.80">
    <property type="entry name" value="Glycosidases"/>
    <property type="match status" value="1"/>
</dbReference>
<dbReference type="Proteomes" id="UP000185003">
    <property type="component" value="Unassembled WGS sequence"/>
</dbReference>
<dbReference type="InterPro" id="IPR006103">
    <property type="entry name" value="Glyco_hydro_2_cat"/>
</dbReference>
<accession>A0A1N6DID8</accession>
<organism evidence="4 5">
    <name type="scientific">Chitinophaga niabensis</name>
    <dbReference type="NCBI Taxonomy" id="536979"/>
    <lineage>
        <taxon>Bacteria</taxon>
        <taxon>Pseudomonadati</taxon>
        <taxon>Bacteroidota</taxon>
        <taxon>Chitinophagia</taxon>
        <taxon>Chitinophagales</taxon>
        <taxon>Chitinophagaceae</taxon>
        <taxon>Chitinophaga</taxon>
    </lineage>
</organism>
<gene>
    <name evidence="4" type="ORF">SAMN04488055_0782</name>
</gene>
<dbReference type="Pfam" id="PF02836">
    <property type="entry name" value="Glyco_hydro_2_C"/>
    <property type="match status" value="1"/>
</dbReference>
<protein>
    <submittedName>
        <fullName evidence="4">Por secretion system C-terminal sorting domain-containing protein</fullName>
    </submittedName>
</protein>
<evidence type="ECO:0000256" key="1">
    <source>
        <dbReference type="SAM" id="SignalP"/>
    </source>
</evidence>
<evidence type="ECO:0000259" key="3">
    <source>
        <dbReference type="Pfam" id="PF18962"/>
    </source>
</evidence>
<keyword evidence="1" id="KW-0732">Signal</keyword>
<dbReference type="SUPFAM" id="SSF51445">
    <property type="entry name" value="(Trans)glycosidases"/>
    <property type="match status" value="1"/>
</dbReference>
<dbReference type="InterPro" id="IPR026444">
    <property type="entry name" value="Secre_tail"/>
</dbReference>
<dbReference type="AlphaFoldDB" id="A0A1N6DID8"/>
<keyword evidence="5" id="KW-1185">Reference proteome</keyword>
<dbReference type="GO" id="GO:0005975">
    <property type="term" value="P:carbohydrate metabolic process"/>
    <property type="evidence" value="ECO:0007669"/>
    <property type="project" value="InterPro"/>
</dbReference>
<dbReference type="OrthoDB" id="9801077at2"/>
<feature type="chain" id="PRO_5012297351" evidence="1">
    <location>
        <begin position="20"/>
        <end position="968"/>
    </location>
</feature>
<feature type="domain" description="Secretion system C-terminal sorting" evidence="3">
    <location>
        <begin position="891"/>
        <end position="966"/>
    </location>
</feature>
<dbReference type="Pfam" id="PF18962">
    <property type="entry name" value="Por_Secre_tail"/>
    <property type="match status" value="1"/>
</dbReference>
<dbReference type="InterPro" id="IPR017853">
    <property type="entry name" value="GH"/>
</dbReference>
<dbReference type="NCBIfam" id="TIGR04183">
    <property type="entry name" value="Por_Secre_tail"/>
    <property type="match status" value="1"/>
</dbReference>
<proteinExistence type="predicted"/>
<reference evidence="4 5" key="1">
    <citation type="submission" date="2016-11" db="EMBL/GenBank/DDBJ databases">
        <authorList>
            <person name="Jaros S."/>
            <person name="Januszkiewicz K."/>
            <person name="Wedrychowicz H."/>
        </authorList>
    </citation>
    <scope>NUCLEOTIDE SEQUENCE [LARGE SCALE GENOMIC DNA]</scope>
    <source>
        <strain evidence="4 5">DSM 24787</strain>
    </source>
</reference>
<dbReference type="RefSeq" id="WP_074237994.1">
    <property type="nucleotide sequence ID" value="NZ_FSRA01000001.1"/>
</dbReference>